<protein>
    <submittedName>
        <fullName evidence="9">Uncharacterized protein</fullName>
    </submittedName>
</protein>
<gene>
    <name evidence="9" type="ORF">Clacol_001052</name>
</gene>
<evidence type="ECO:0000256" key="2">
    <source>
        <dbReference type="ARBA" id="ARBA00022448"/>
    </source>
</evidence>
<evidence type="ECO:0000256" key="1">
    <source>
        <dbReference type="ARBA" id="ARBA00004651"/>
    </source>
</evidence>
<evidence type="ECO:0000256" key="8">
    <source>
        <dbReference type="SAM" id="Phobius"/>
    </source>
</evidence>
<keyword evidence="2" id="KW-0813">Transport</keyword>
<organism evidence="9 10">
    <name type="scientific">Clathrus columnatus</name>
    <dbReference type="NCBI Taxonomy" id="1419009"/>
    <lineage>
        <taxon>Eukaryota</taxon>
        <taxon>Fungi</taxon>
        <taxon>Dikarya</taxon>
        <taxon>Basidiomycota</taxon>
        <taxon>Agaricomycotina</taxon>
        <taxon>Agaricomycetes</taxon>
        <taxon>Phallomycetidae</taxon>
        <taxon>Phallales</taxon>
        <taxon>Clathraceae</taxon>
        <taxon>Clathrus</taxon>
    </lineage>
</organism>
<keyword evidence="3" id="KW-1003">Cell membrane</keyword>
<keyword evidence="10" id="KW-1185">Reference proteome</keyword>
<sequence length="399" mass="44113">MSPDRSLTGNHDIIHKHNTLPDSKTNIALAKLTGGTVVRWFTAHELGIYYEDLYHVARPFHEHRHIGGKKIGDVPIHPSDGNSSKTNVSMLSPETALLSGSSTIPPINSYGSTKSLLDNSQPEEILKHSSSSVSLTSSDLSVHETLLPAILLPPDSSPSVDLVPCSSYFIRIGKPFHLSIPLIHRSKGKHRPCVAGDGENLPLEIVRCMSEWVCLIESRGTVSGNTIGGLYECMAAYEDVLGTLERILTTPLPYTVWLYLFFLPFQLAEDFGWYTVPGVAVAAFFYLGFLAAGDEIEQPFGMELVYHPIFFDIFCAENVTSFLGYDENDLDLDLFCREIIKADLHMLVTTAFPNAPIGSQHVESDINETRTVVELCVEKRKHMSKNVATHTSVTGLNRE</sequence>
<evidence type="ECO:0000256" key="5">
    <source>
        <dbReference type="ARBA" id="ARBA00022989"/>
    </source>
</evidence>
<evidence type="ECO:0000256" key="3">
    <source>
        <dbReference type="ARBA" id="ARBA00022475"/>
    </source>
</evidence>
<feature type="transmembrane region" description="Helical" evidence="8">
    <location>
        <begin position="271"/>
        <end position="292"/>
    </location>
</feature>
<keyword evidence="4 8" id="KW-0812">Transmembrane</keyword>
<reference evidence="9" key="1">
    <citation type="submission" date="2021-10" db="EMBL/GenBank/DDBJ databases">
        <title>De novo Genome Assembly of Clathrus columnatus (Basidiomycota, Fungi) Using Illumina and Nanopore Sequence Data.</title>
        <authorList>
            <person name="Ogiso-Tanaka E."/>
            <person name="Itagaki H."/>
            <person name="Hosoya T."/>
            <person name="Hosaka K."/>
        </authorList>
    </citation>
    <scope>NUCLEOTIDE SEQUENCE</scope>
    <source>
        <strain evidence="9">MO-923</strain>
    </source>
</reference>
<comment type="subcellular location">
    <subcellularLocation>
        <location evidence="1">Cell membrane</location>
        <topology evidence="1">Multi-pass membrane protein</topology>
    </subcellularLocation>
</comment>
<evidence type="ECO:0000256" key="7">
    <source>
        <dbReference type="ARBA" id="ARBA00023136"/>
    </source>
</evidence>
<dbReference type="Proteomes" id="UP001050691">
    <property type="component" value="Unassembled WGS sequence"/>
</dbReference>
<dbReference type="EMBL" id="BPWL01000002">
    <property type="protein sequence ID" value="GJJ06856.1"/>
    <property type="molecule type" value="Genomic_DNA"/>
</dbReference>
<dbReference type="GO" id="GO:0005886">
    <property type="term" value="C:plasma membrane"/>
    <property type="evidence" value="ECO:0007669"/>
    <property type="project" value="UniProtKB-SubCell"/>
</dbReference>
<name>A0AAV4ZXJ5_9AGAM</name>
<accession>A0AAV4ZXJ5</accession>
<dbReference type="PANTHER" id="PTHR33281">
    <property type="entry name" value="UPF0187 PROTEIN YNEE"/>
    <property type="match status" value="1"/>
</dbReference>
<keyword evidence="5 8" id="KW-1133">Transmembrane helix</keyword>
<evidence type="ECO:0000313" key="9">
    <source>
        <dbReference type="EMBL" id="GJJ06856.1"/>
    </source>
</evidence>
<dbReference type="GO" id="GO:0005254">
    <property type="term" value="F:chloride channel activity"/>
    <property type="evidence" value="ECO:0007669"/>
    <property type="project" value="InterPro"/>
</dbReference>
<keyword evidence="6" id="KW-0406">Ion transport</keyword>
<keyword evidence="7 8" id="KW-0472">Membrane</keyword>
<comment type="caution">
    <text evidence="9">The sequence shown here is derived from an EMBL/GenBank/DDBJ whole genome shotgun (WGS) entry which is preliminary data.</text>
</comment>
<evidence type="ECO:0000256" key="4">
    <source>
        <dbReference type="ARBA" id="ARBA00022692"/>
    </source>
</evidence>
<dbReference type="PANTHER" id="PTHR33281:SF19">
    <property type="entry name" value="VOLTAGE-DEPENDENT ANION CHANNEL-FORMING PROTEIN YNEE"/>
    <property type="match status" value="1"/>
</dbReference>
<proteinExistence type="predicted"/>
<evidence type="ECO:0000256" key="6">
    <source>
        <dbReference type="ARBA" id="ARBA00023065"/>
    </source>
</evidence>
<dbReference type="InterPro" id="IPR044669">
    <property type="entry name" value="YneE/VCCN1/2-like"/>
</dbReference>
<dbReference type="AlphaFoldDB" id="A0AAV4ZXJ5"/>
<evidence type="ECO:0000313" key="10">
    <source>
        <dbReference type="Proteomes" id="UP001050691"/>
    </source>
</evidence>
<dbReference type="Pfam" id="PF25539">
    <property type="entry name" value="Bestrophin_2"/>
    <property type="match status" value="1"/>
</dbReference>